<accession>V4ADF6</accession>
<keyword evidence="2" id="KW-1133">Transmembrane helix</keyword>
<protein>
    <submittedName>
        <fullName evidence="3">Uncharacterized protein</fullName>
    </submittedName>
</protein>
<keyword evidence="2" id="KW-0472">Membrane</keyword>
<keyword evidence="4" id="KW-1185">Reference proteome</keyword>
<dbReference type="GO" id="GO:0051117">
    <property type="term" value="F:ATPase binding"/>
    <property type="evidence" value="ECO:0007669"/>
    <property type="project" value="TreeGrafter"/>
</dbReference>
<dbReference type="GO" id="GO:0044877">
    <property type="term" value="F:protein-containing complex binding"/>
    <property type="evidence" value="ECO:0007669"/>
    <property type="project" value="InterPro"/>
</dbReference>
<dbReference type="GeneID" id="20247791"/>
<feature type="compositionally biased region" description="Polar residues" evidence="1">
    <location>
        <begin position="244"/>
        <end position="253"/>
    </location>
</feature>
<evidence type="ECO:0000256" key="2">
    <source>
        <dbReference type="SAM" id="Phobius"/>
    </source>
</evidence>
<dbReference type="OrthoDB" id="5954192at2759"/>
<name>V4ADF6_LOTGI</name>
<evidence type="ECO:0000256" key="1">
    <source>
        <dbReference type="SAM" id="MobiDB-lite"/>
    </source>
</evidence>
<gene>
    <name evidence="3" type="ORF">LOTGIDRAFT_228796</name>
</gene>
<evidence type="ECO:0000313" key="4">
    <source>
        <dbReference type="Proteomes" id="UP000030746"/>
    </source>
</evidence>
<dbReference type="AlphaFoldDB" id="V4ADF6"/>
<dbReference type="InterPro" id="IPR010797">
    <property type="entry name" value="Pex26"/>
</dbReference>
<proteinExistence type="predicted"/>
<dbReference type="RefSeq" id="XP_009058032.1">
    <property type="nucleotide sequence ID" value="XM_009059784.1"/>
</dbReference>
<dbReference type="HOGENOM" id="CLU_834935_0_0_1"/>
<feature type="region of interest" description="Disordered" evidence="1">
    <location>
        <begin position="59"/>
        <end position="79"/>
    </location>
</feature>
<dbReference type="GO" id="GO:0045046">
    <property type="term" value="P:protein import into peroxisome membrane"/>
    <property type="evidence" value="ECO:0007669"/>
    <property type="project" value="InterPro"/>
</dbReference>
<dbReference type="PANTHER" id="PTHR16262:SF2">
    <property type="entry name" value="PEROXISOME ASSEMBLY PROTEIN 26"/>
    <property type="match status" value="1"/>
</dbReference>
<dbReference type="CTD" id="20247791"/>
<dbReference type="GO" id="GO:0016558">
    <property type="term" value="P:protein import into peroxisome matrix"/>
    <property type="evidence" value="ECO:0007669"/>
    <property type="project" value="TreeGrafter"/>
</dbReference>
<reference evidence="3 4" key="1">
    <citation type="journal article" date="2013" name="Nature">
        <title>Insights into bilaterian evolution from three spiralian genomes.</title>
        <authorList>
            <person name="Simakov O."/>
            <person name="Marletaz F."/>
            <person name="Cho S.J."/>
            <person name="Edsinger-Gonzales E."/>
            <person name="Havlak P."/>
            <person name="Hellsten U."/>
            <person name="Kuo D.H."/>
            <person name="Larsson T."/>
            <person name="Lv J."/>
            <person name="Arendt D."/>
            <person name="Savage R."/>
            <person name="Osoegawa K."/>
            <person name="de Jong P."/>
            <person name="Grimwood J."/>
            <person name="Chapman J.A."/>
            <person name="Shapiro H."/>
            <person name="Aerts A."/>
            <person name="Otillar R.P."/>
            <person name="Terry A.Y."/>
            <person name="Boore J.L."/>
            <person name="Grigoriev I.V."/>
            <person name="Lindberg D.R."/>
            <person name="Seaver E.C."/>
            <person name="Weisblat D.A."/>
            <person name="Putnam N.H."/>
            <person name="Rokhsar D.S."/>
        </authorList>
    </citation>
    <scope>NUCLEOTIDE SEQUENCE [LARGE SCALE GENOMIC DNA]</scope>
</reference>
<sequence>MASVCLQKFHDSKEINIFIERQHEKVEIVKGLLIDKHFEKCIDLCKTIINDGKEAIEFSPRNSSLPPQRTHRSSSPSSSEITSRLNEIIDTAVILSIQAIAELNKWTEVIPFVRKTYGEIENCPPKVMQICLLLHARVKEYIQCHALAKIWTSCESNHQLVGYRDVVNVYILQIIAPIKSSSHTIKMLNNFKGLSPKDKLELTQKLKECKNVRENERMRNKNSGSINDSNRPEAAHGDDDIDQSYPNPLEETSNNPFDTVIQYGSCKLRQWYSQLTKDKLFQIWKIILMTALAIFAFIQTQYGDFASNLNRAMVVWQGVLKIFKTMFGFDRPQ</sequence>
<dbReference type="KEGG" id="lgi:LOTGIDRAFT_228796"/>
<dbReference type="PANTHER" id="PTHR16262">
    <property type="entry name" value="PEROXISOME ASSEMBLY PROTEIN 26"/>
    <property type="match status" value="1"/>
</dbReference>
<organism evidence="3 4">
    <name type="scientific">Lottia gigantea</name>
    <name type="common">Giant owl limpet</name>
    <dbReference type="NCBI Taxonomy" id="225164"/>
    <lineage>
        <taxon>Eukaryota</taxon>
        <taxon>Metazoa</taxon>
        <taxon>Spiralia</taxon>
        <taxon>Lophotrochozoa</taxon>
        <taxon>Mollusca</taxon>
        <taxon>Gastropoda</taxon>
        <taxon>Patellogastropoda</taxon>
        <taxon>Lottioidea</taxon>
        <taxon>Lottiidae</taxon>
        <taxon>Lottia</taxon>
    </lineage>
</organism>
<dbReference type="Pfam" id="PF07163">
    <property type="entry name" value="Pex26"/>
    <property type="match status" value="1"/>
</dbReference>
<keyword evidence="2" id="KW-0812">Transmembrane</keyword>
<dbReference type="EMBL" id="KB202283">
    <property type="protein sequence ID" value="ESO91336.1"/>
    <property type="molecule type" value="Genomic_DNA"/>
</dbReference>
<feature type="transmembrane region" description="Helical" evidence="2">
    <location>
        <begin position="283"/>
        <end position="302"/>
    </location>
</feature>
<dbReference type="GO" id="GO:0005778">
    <property type="term" value="C:peroxisomal membrane"/>
    <property type="evidence" value="ECO:0007669"/>
    <property type="project" value="InterPro"/>
</dbReference>
<dbReference type="Proteomes" id="UP000030746">
    <property type="component" value="Unassembled WGS sequence"/>
</dbReference>
<dbReference type="OMA" id="MANREYC"/>
<dbReference type="STRING" id="225164.V4ADF6"/>
<feature type="region of interest" description="Disordered" evidence="1">
    <location>
        <begin position="211"/>
        <end position="253"/>
    </location>
</feature>
<evidence type="ECO:0000313" key="3">
    <source>
        <dbReference type="EMBL" id="ESO91336.1"/>
    </source>
</evidence>